<accession>A0A0F8ZB99</accession>
<sequence>MDIATTLAVTMDRAVERIVDGVASDGLKVLKSVLDSAGFPKSEYLKNYEVFAHVSGTDITFEILLDVEAVEPEDEMTRKAMEQQREELEQVQQRSSKTFRMTSRGVQRLEGA</sequence>
<protein>
    <submittedName>
        <fullName evidence="2">Uncharacterized protein</fullName>
    </submittedName>
</protein>
<feature type="non-terminal residue" evidence="2">
    <location>
        <position position="112"/>
    </location>
</feature>
<feature type="compositionally biased region" description="Basic and acidic residues" evidence="1">
    <location>
        <begin position="75"/>
        <end position="88"/>
    </location>
</feature>
<evidence type="ECO:0000313" key="2">
    <source>
        <dbReference type="EMBL" id="KKK63744.1"/>
    </source>
</evidence>
<feature type="region of interest" description="Disordered" evidence="1">
    <location>
        <begin position="74"/>
        <end position="112"/>
    </location>
</feature>
<organism evidence="2">
    <name type="scientific">marine sediment metagenome</name>
    <dbReference type="NCBI Taxonomy" id="412755"/>
    <lineage>
        <taxon>unclassified sequences</taxon>
        <taxon>metagenomes</taxon>
        <taxon>ecological metagenomes</taxon>
    </lineage>
</organism>
<comment type="caution">
    <text evidence="2">The sequence shown here is derived from an EMBL/GenBank/DDBJ whole genome shotgun (WGS) entry which is preliminary data.</text>
</comment>
<proteinExistence type="predicted"/>
<reference evidence="2" key="1">
    <citation type="journal article" date="2015" name="Nature">
        <title>Complex archaea that bridge the gap between prokaryotes and eukaryotes.</title>
        <authorList>
            <person name="Spang A."/>
            <person name="Saw J.H."/>
            <person name="Jorgensen S.L."/>
            <person name="Zaremba-Niedzwiedzka K."/>
            <person name="Martijn J."/>
            <person name="Lind A.E."/>
            <person name="van Eijk R."/>
            <person name="Schleper C."/>
            <person name="Guy L."/>
            <person name="Ettema T.J."/>
        </authorList>
    </citation>
    <scope>NUCLEOTIDE SEQUENCE</scope>
</reference>
<dbReference type="AlphaFoldDB" id="A0A0F8ZB99"/>
<dbReference type="EMBL" id="LAZR01061354">
    <property type="protein sequence ID" value="KKK63744.1"/>
    <property type="molecule type" value="Genomic_DNA"/>
</dbReference>
<gene>
    <name evidence="2" type="ORF">LCGC14_2991200</name>
</gene>
<evidence type="ECO:0000256" key="1">
    <source>
        <dbReference type="SAM" id="MobiDB-lite"/>
    </source>
</evidence>
<feature type="compositionally biased region" description="Polar residues" evidence="1">
    <location>
        <begin position="95"/>
        <end position="105"/>
    </location>
</feature>
<name>A0A0F8ZB99_9ZZZZ</name>